<evidence type="ECO:0000313" key="5">
    <source>
        <dbReference type="Proteomes" id="UP000266426"/>
    </source>
</evidence>
<protein>
    <submittedName>
        <fullName evidence="4">PilZ domain-containing protein</fullName>
    </submittedName>
</protein>
<gene>
    <name evidence="4" type="ORF">C4541_08790</name>
</gene>
<dbReference type="SUPFAM" id="SSF141371">
    <property type="entry name" value="PilZ domain-like"/>
    <property type="match status" value="1"/>
</dbReference>
<keyword evidence="2" id="KW-0732">Signal</keyword>
<evidence type="ECO:0000259" key="3">
    <source>
        <dbReference type="Pfam" id="PF07238"/>
    </source>
</evidence>
<feature type="signal peptide" evidence="2">
    <location>
        <begin position="1"/>
        <end position="26"/>
    </location>
</feature>
<dbReference type="InterPro" id="IPR009875">
    <property type="entry name" value="PilZ_domain"/>
</dbReference>
<keyword evidence="1" id="KW-0812">Transmembrane</keyword>
<dbReference type="GO" id="GO:0035438">
    <property type="term" value="F:cyclic-di-GMP binding"/>
    <property type="evidence" value="ECO:0007669"/>
    <property type="project" value="InterPro"/>
</dbReference>
<evidence type="ECO:0000256" key="1">
    <source>
        <dbReference type="SAM" id="Phobius"/>
    </source>
</evidence>
<feature type="chain" id="PRO_5017455035" evidence="2">
    <location>
        <begin position="27"/>
        <end position="274"/>
    </location>
</feature>
<proteinExistence type="predicted"/>
<sequence>MNTMNNKNVCTMLFVCLLCCAFIARADEIILKNGVRLQGLLVGERDSNLEFDILYDTIRIPARISKSDVLSVEMDNTGSEQTVDLFSISQQAKGLVLYEGRWLPKEHVDMVRSKQSKIAQAKKITLFSLQFFFFLMACLALVIVFDFLHYEWKRLRVRRVEKGQSGADYRLHRRISAAIPFEFEMENGTKHSAVTTNISLGGMLFTTPVALELTTQINVSLTADDIHIDCQGMVVRSDKEPNENIYNIGLSFIGLNADMRQKIARFIAHAQIQL</sequence>
<accession>A0A3A4QVZ2</accession>
<name>A0A3A4QVZ2_9BACT</name>
<evidence type="ECO:0000313" key="4">
    <source>
        <dbReference type="EMBL" id="RJP58115.1"/>
    </source>
</evidence>
<keyword evidence="1" id="KW-1133">Transmembrane helix</keyword>
<organism evidence="4 5">
    <name type="scientific">Candidatus Auribacter fodinae</name>
    <dbReference type="NCBI Taxonomy" id="2093366"/>
    <lineage>
        <taxon>Bacteria</taxon>
        <taxon>Pseudomonadati</taxon>
        <taxon>Candidatus Auribacterota</taxon>
        <taxon>Candidatus Auribacteria</taxon>
        <taxon>Candidatus Auribacterales</taxon>
        <taxon>Candidatus Auribacteraceae</taxon>
        <taxon>Candidatus Auribacter</taxon>
    </lineage>
</organism>
<comment type="caution">
    <text evidence="4">The sequence shown here is derived from an EMBL/GenBank/DDBJ whole genome shotgun (WGS) entry which is preliminary data.</text>
</comment>
<keyword evidence="1" id="KW-0472">Membrane</keyword>
<feature type="domain" description="PilZ" evidence="3">
    <location>
        <begin position="170"/>
        <end position="268"/>
    </location>
</feature>
<dbReference type="Pfam" id="PF07238">
    <property type="entry name" value="PilZ"/>
    <property type="match status" value="1"/>
</dbReference>
<evidence type="ECO:0000256" key="2">
    <source>
        <dbReference type="SAM" id="SignalP"/>
    </source>
</evidence>
<dbReference type="EMBL" id="QZJZ01000071">
    <property type="protein sequence ID" value="RJP58115.1"/>
    <property type="molecule type" value="Genomic_DNA"/>
</dbReference>
<dbReference type="Proteomes" id="UP000266426">
    <property type="component" value="Unassembled WGS sequence"/>
</dbReference>
<dbReference type="Gene3D" id="2.40.10.220">
    <property type="entry name" value="predicted glycosyltransferase like domains"/>
    <property type="match status" value="1"/>
</dbReference>
<feature type="transmembrane region" description="Helical" evidence="1">
    <location>
        <begin position="124"/>
        <end position="148"/>
    </location>
</feature>
<reference evidence="4 5" key="1">
    <citation type="journal article" date="2017" name="ISME J.">
        <title>Energy and carbon metabolisms in a deep terrestrial subsurface fluid microbial community.</title>
        <authorList>
            <person name="Momper L."/>
            <person name="Jungbluth S.P."/>
            <person name="Lee M.D."/>
            <person name="Amend J.P."/>
        </authorList>
    </citation>
    <scope>NUCLEOTIDE SEQUENCE [LARGE SCALE GENOMIC DNA]</scope>
    <source>
        <strain evidence="4">SURF_26</strain>
    </source>
</reference>
<dbReference type="AlphaFoldDB" id="A0A3A4QVZ2"/>